<dbReference type="EMBL" id="MKQR01000032">
    <property type="protein sequence ID" value="OLR89614.1"/>
    <property type="molecule type" value="Genomic_DNA"/>
</dbReference>
<proteinExistence type="predicted"/>
<protein>
    <submittedName>
        <fullName evidence="2">Uncharacterized protein</fullName>
    </submittedName>
</protein>
<comment type="caution">
    <text evidence="2">The sequence shown here is derived from an EMBL/GenBank/DDBJ whole genome shotgun (WGS) entry which is preliminary data.</text>
</comment>
<keyword evidence="3" id="KW-1185">Reference proteome</keyword>
<keyword evidence="1" id="KW-1133">Transmembrane helix</keyword>
<organism evidence="2 3">
    <name type="scientific">Actinokineospora bangkokensis</name>
    <dbReference type="NCBI Taxonomy" id="1193682"/>
    <lineage>
        <taxon>Bacteria</taxon>
        <taxon>Bacillati</taxon>
        <taxon>Actinomycetota</taxon>
        <taxon>Actinomycetes</taxon>
        <taxon>Pseudonocardiales</taxon>
        <taxon>Pseudonocardiaceae</taxon>
        <taxon>Actinokineospora</taxon>
    </lineage>
</organism>
<dbReference type="RefSeq" id="WP_075978796.1">
    <property type="nucleotide sequence ID" value="NZ_MKQR01000032.1"/>
</dbReference>
<feature type="transmembrane region" description="Helical" evidence="1">
    <location>
        <begin position="12"/>
        <end position="33"/>
    </location>
</feature>
<accession>A0A1Q9LC72</accession>
<reference evidence="2 3" key="1">
    <citation type="submission" date="2016-10" db="EMBL/GenBank/DDBJ databases">
        <title>The Draft Genome Sequence of Actinokineospora bangkokensis 44EHWT reveals the biosynthetic pathway of antifungal compounds Thailandins with unusual extender unit butylmalonyl-CoA.</title>
        <authorList>
            <person name="Greule A."/>
            <person name="Intra B."/>
            <person name="Flemming S."/>
            <person name="Rommel M.G."/>
            <person name="Panbangred W."/>
            <person name="Bechthold A."/>
        </authorList>
    </citation>
    <scope>NUCLEOTIDE SEQUENCE [LARGE SCALE GENOMIC DNA]</scope>
    <source>
        <strain evidence="2 3">44EHW</strain>
    </source>
</reference>
<dbReference type="OrthoDB" id="3453448at2"/>
<evidence type="ECO:0000256" key="1">
    <source>
        <dbReference type="SAM" id="Phobius"/>
    </source>
</evidence>
<keyword evidence="1" id="KW-0472">Membrane</keyword>
<gene>
    <name evidence="2" type="ORF">BJP25_05530</name>
</gene>
<name>A0A1Q9LC72_9PSEU</name>
<dbReference type="Proteomes" id="UP000186040">
    <property type="component" value="Unassembled WGS sequence"/>
</dbReference>
<sequence>MLDLLRQLYRAKMLLIGVSLVAAGILGLVVGSYTNASWVRDLGSAALQGGLLSVIVQIVVDGVSERRQAELMRSAVRQEAPAIRDAVLDSLAFRPEALKQVASPETLDRLAVNALGLRLGNPALAADAYRDLQFQLGTTEERWHDVSISVSLRPWTPRNATSSADFFEATIRWEYRVTPATPVLRFACVSDLDEYRTLLNDPTVASVWFSELDASSRDTFDVQHLAVDGKTRPVRRSRRKQGQVFTADLGTTAGREVVLSYTYRILVQQRGNVLYLNLNQPSHNLRIHLDYDGTGIQHVTTLDYIAGAQPVRIERTDSTATAARVDIGFDGWVLAQSGVAFVWVTGRKKP</sequence>
<dbReference type="STRING" id="1193682.BJP25_05530"/>
<evidence type="ECO:0000313" key="3">
    <source>
        <dbReference type="Proteomes" id="UP000186040"/>
    </source>
</evidence>
<evidence type="ECO:0000313" key="2">
    <source>
        <dbReference type="EMBL" id="OLR89614.1"/>
    </source>
</evidence>
<dbReference type="AlphaFoldDB" id="A0A1Q9LC72"/>
<keyword evidence="1" id="KW-0812">Transmembrane</keyword>